<keyword evidence="1 2" id="KW-0728">SH3 domain</keyword>
<dbReference type="EMBL" id="FR824050">
    <property type="protein sequence ID" value="CCA14704.1"/>
    <property type="molecule type" value="Genomic_DNA"/>
</dbReference>
<feature type="compositionally biased region" description="Basic residues" evidence="3">
    <location>
        <begin position="237"/>
        <end position="247"/>
    </location>
</feature>
<feature type="region of interest" description="Disordered" evidence="3">
    <location>
        <begin position="120"/>
        <end position="400"/>
    </location>
</feature>
<evidence type="ECO:0000313" key="5">
    <source>
        <dbReference type="EMBL" id="CCA14704.1"/>
    </source>
</evidence>
<protein>
    <submittedName>
        <fullName evidence="5">Uncharacterized protein AlNc14C5G760</fullName>
    </submittedName>
</protein>
<dbReference type="Gene3D" id="2.30.30.40">
    <property type="entry name" value="SH3 Domains"/>
    <property type="match status" value="1"/>
</dbReference>
<dbReference type="InterPro" id="IPR001452">
    <property type="entry name" value="SH3_domain"/>
</dbReference>
<dbReference type="SMART" id="SM00326">
    <property type="entry name" value="SH3"/>
    <property type="match status" value="1"/>
</dbReference>
<sequence>MSTLPALAVRPKLPLRQLGNLNDASIDAYSNIESISSRSDALNDSADSRRVNPARVARTSKSSGQNEGRMLYPYQDSGEEGLNLPAGATVHIISKKHSGSYKCRYHDKVVYIPSSYLDILGEDSDDDESHKKSRRKKKRNKGSDAVVHPDEDWPQDQDSESKEELGALNEHLEARVGRKKHQKHRRHRKEGKDSDSSAVGSDMDQSRKFSGRDHSFSVKSNADDEDDSESDTSELPRHRHRRHHRSKRAEVGEADEKSEENSETKRHHRRRHQRRRYKEKSTGKEAASPRNSDDRKGYQRSTIAEENSSEEGDPITDCYHSPSSIHFNDEKRGDVSPIVVEKGVEQLTLKETTSSKITPQDTNPSSPSAAQQPIKTASSDQSSQSITKHDESRKNESVDVKQGKVGFGKQIGDKVRHLLGRKSETARKEASGILNSCAGTVQGEEGWYEHGDHERYYFTSVDNKWNLLYGPISEENFELYCTAVTDRNRMVELPPTLLHKSGYFLDRYFHVRKLD</sequence>
<accession>F0W0Y0</accession>
<proteinExistence type="predicted"/>
<evidence type="ECO:0000256" key="3">
    <source>
        <dbReference type="SAM" id="MobiDB-lite"/>
    </source>
</evidence>
<feature type="compositionally biased region" description="Basic and acidic residues" evidence="3">
    <location>
        <begin position="204"/>
        <end position="216"/>
    </location>
</feature>
<feature type="region of interest" description="Disordered" evidence="3">
    <location>
        <begin position="38"/>
        <end position="72"/>
    </location>
</feature>
<name>F0W0Y0_9STRA</name>
<feature type="compositionally biased region" description="Basic and acidic residues" evidence="3">
    <location>
        <begin position="248"/>
        <end position="264"/>
    </location>
</feature>
<gene>
    <name evidence="5" type="primary">AlNc14C5G760</name>
    <name evidence="5" type="ORF">ALNC14_008470</name>
</gene>
<reference evidence="5" key="2">
    <citation type="submission" date="2011-02" db="EMBL/GenBank/DDBJ databases">
        <authorList>
            <person name="MacLean D."/>
        </authorList>
    </citation>
    <scope>NUCLEOTIDE SEQUENCE</scope>
</reference>
<feature type="compositionally biased region" description="Basic residues" evidence="3">
    <location>
        <begin position="131"/>
        <end position="140"/>
    </location>
</feature>
<dbReference type="HOGENOM" id="CLU_473709_0_0_1"/>
<dbReference type="AlphaFoldDB" id="F0W0Y0"/>
<dbReference type="PROSITE" id="PS50002">
    <property type="entry name" value="SH3"/>
    <property type="match status" value="1"/>
</dbReference>
<dbReference type="SUPFAM" id="SSF50044">
    <property type="entry name" value="SH3-domain"/>
    <property type="match status" value="1"/>
</dbReference>
<feature type="compositionally biased region" description="Acidic residues" evidence="3">
    <location>
        <begin position="223"/>
        <end position="232"/>
    </location>
</feature>
<feature type="compositionally biased region" description="Basic residues" evidence="3">
    <location>
        <begin position="177"/>
        <end position="189"/>
    </location>
</feature>
<feature type="compositionally biased region" description="Basic residues" evidence="3">
    <location>
        <begin position="265"/>
        <end position="278"/>
    </location>
</feature>
<evidence type="ECO:0000259" key="4">
    <source>
        <dbReference type="PROSITE" id="PS50002"/>
    </source>
</evidence>
<reference evidence="5" key="1">
    <citation type="journal article" date="2011" name="PLoS Biol.">
        <title>Gene gain and loss during evolution of obligate parasitism in the white rust pathogen of Arabidopsis thaliana.</title>
        <authorList>
            <person name="Kemen E."/>
            <person name="Gardiner A."/>
            <person name="Schultz-Larsen T."/>
            <person name="Kemen A.C."/>
            <person name="Balmuth A.L."/>
            <person name="Robert-Seilaniantz A."/>
            <person name="Bailey K."/>
            <person name="Holub E."/>
            <person name="Studholme D.J."/>
            <person name="Maclean D."/>
            <person name="Jones J.D."/>
        </authorList>
    </citation>
    <scope>NUCLEOTIDE SEQUENCE</scope>
</reference>
<dbReference type="InterPro" id="IPR036028">
    <property type="entry name" value="SH3-like_dom_sf"/>
</dbReference>
<evidence type="ECO:0000256" key="1">
    <source>
        <dbReference type="ARBA" id="ARBA00022443"/>
    </source>
</evidence>
<organism evidence="5">
    <name type="scientific">Albugo laibachii Nc14</name>
    <dbReference type="NCBI Taxonomy" id="890382"/>
    <lineage>
        <taxon>Eukaryota</taxon>
        <taxon>Sar</taxon>
        <taxon>Stramenopiles</taxon>
        <taxon>Oomycota</taxon>
        <taxon>Peronosporomycetes</taxon>
        <taxon>Albuginales</taxon>
        <taxon>Albuginaceae</taxon>
        <taxon>Albugo</taxon>
    </lineage>
</organism>
<feature type="domain" description="SH3" evidence="4">
    <location>
        <begin position="63"/>
        <end position="122"/>
    </location>
</feature>
<feature type="compositionally biased region" description="Polar residues" evidence="3">
    <location>
        <begin position="349"/>
        <end position="386"/>
    </location>
</feature>
<feature type="compositionally biased region" description="Basic and acidic residues" evidence="3">
    <location>
        <begin position="387"/>
        <end position="400"/>
    </location>
</feature>
<evidence type="ECO:0000256" key="2">
    <source>
        <dbReference type="PROSITE-ProRule" id="PRU00192"/>
    </source>
</evidence>
<feature type="compositionally biased region" description="Basic and acidic residues" evidence="3">
    <location>
        <begin position="159"/>
        <end position="176"/>
    </location>
</feature>